<evidence type="ECO:0000313" key="1">
    <source>
        <dbReference type="EMBL" id="GAA0449038.1"/>
    </source>
</evidence>
<gene>
    <name evidence="1" type="ORF">GCM10010361_11310</name>
</gene>
<dbReference type="RefSeq" id="WP_346093481.1">
    <property type="nucleotide sequence ID" value="NZ_BAAABY010000009.1"/>
</dbReference>
<protein>
    <submittedName>
        <fullName evidence="1">Uncharacterized protein</fullName>
    </submittedName>
</protein>
<dbReference type="EMBL" id="BAAABY010000009">
    <property type="protein sequence ID" value="GAA0449038.1"/>
    <property type="molecule type" value="Genomic_DNA"/>
</dbReference>
<name>A0ABP3JCA7_9ACTN</name>
<keyword evidence="2" id="KW-1185">Reference proteome</keyword>
<organism evidence="1 2">
    <name type="scientific">Streptomyces olivaceiscleroticus</name>
    <dbReference type="NCBI Taxonomy" id="68245"/>
    <lineage>
        <taxon>Bacteria</taxon>
        <taxon>Bacillati</taxon>
        <taxon>Actinomycetota</taxon>
        <taxon>Actinomycetes</taxon>
        <taxon>Kitasatosporales</taxon>
        <taxon>Streptomycetaceae</taxon>
        <taxon>Streptomyces</taxon>
    </lineage>
</organism>
<dbReference type="Proteomes" id="UP001500909">
    <property type="component" value="Unassembled WGS sequence"/>
</dbReference>
<comment type="caution">
    <text evidence="1">The sequence shown here is derived from an EMBL/GenBank/DDBJ whole genome shotgun (WGS) entry which is preliminary data.</text>
</comment>
<reference evidence="2" key="1">
    <citation type="journal article" date="2019" name="Int. J. Syst. Evol. Microbiol.">
        <title>The Global Catalogue of Microorganisms (GCM) 10K type strain sequencing project: providing services to taxonomists for standard genome sequencing and annotation.</title>
        <authorList>
            <consortium name="The Broad Institute Genomics Platform"/>
            <consortium name="The Broad Institute Genome Sequencing Center for Infectious Disease"/>
            <person name="Wu L."/>
            <person name="Ma J."/>
        </authorList>
    </citation>
    <scope>NUCLEOTIDE SEQUENCE [LARGE SCALE GENOMIC DNA]</scope>
    <source>
        <strain evidence="2">JCM 4805</strain>
    </source>
</reference>
<sequence>MLPGLGEDLTAFKVLPPDAVQVDGARLACAYLIDLIAVAALLQPGAFDRGGIPEADCFDRLPGFERPTG</sequence>
<evidence type="ECO:0000313" key="2">
    <source>
        <dbReference type="Proteomes" id="UP001500909"/>
    </source>
</evidence>
<accession>A0ABP3JCA7</accession>
<proteinExistence type="predicted"/>